<dbReference type="RefSeq" id="WP_015063490.1">
    <property type="nucleotide sequence ID" value="NC_019377.1"/>
</dbReference>
<geneLocation type="plasmid" evidence="1">
    <name>pLP712</name>
</geneLocation>
<name>K4EG45_LACLC</name>
<dbReference type="AlphaFoldDB" id="K4EG45"/>
<accession>K4EG45</accession>
<sequence length="55" mass="6257">MENKKLTKALESLSKRQEYTVFQANDLAKAFGNLTTKQHKLFGSVAKFKKQIQGL</sequence>
<protein>
    <submittedName>
        <fullName evidence="1">Uncharacterized protein</fullName>
    </submittedName>
</protein>
<keyword evidence="1" id="KW-0614">Plasmid</keyword>
<dbReference type="PATRIC" id="fig|1359.36.peg.529"/>
<reference evidence="1" key="1">
    <citation type="journal article" date="2012" name="Microbiology">
        <title>Molecular characterization and structural instability of the industrially important composite metabolic plasmid pLP712.</title>
        <authorList>
            <person name="Wegmann U."/>
            <person name="Overweg K."/>
            <person name="Jeanson S."/>
            <person name="Gasson M."/>
            <person name="Shearman C."/>
        </authorList>
    </citation>
    <scope>NUCLEOTIDE SEQUENCE</scope>
    <source>
        <strain evidence="1">NCDO712</strain>
        <plasmid evidence="1">pLP712</plasmid>
    </source>
</reference>
<dbReference type="EMBL" id="FJ649478">
    <property type="protein sequence ID" value="ACX54468.1"/>
    <property type="molecule type" value="Genomic_DNA"/>
</dbReference>
<gene>
    <name evidence="1" type="ORF">pLP712_27</name>
</gene>
<organism evidence="1">
    <name type="scientific">Lactococcus lactis subsp. cremoris</name>
    <name type="common">Streptococcus cremoris</name>
    <dbReference type="NCBI Taxonomy" id="1359"/>
    <lineage>
        <taxon>Bacteria</taxon>
        <taxon>Bacillati</taxon>
        <taxon>Bacillota</taxon>
        <taxon>Bacilli</taxon>
        <taxon>Lactobacillales</taxon>
        <taxon>Streptococcaceae</taxon>
        <taxon>Lactococcus</taxon>
    </lineage>
</organism>
<proteinExistence type="predicted"/>
<evidence type="ECO:0000313" key="1">
    <source>
        <dbReference type="EMBL" id="ACX54468.1"/>
    </source>
</evidence>